<keyword evidence="2" id="KW-1185">Reference proteome</keyword>
<organism evidence="1 2">
    <name type="scientific">Polyplax serrata</name>
    <name type="common">Common mouse louse</name>
    <dbReference type="NCBI Taxonomy" id="468196"/>
    <lineage>
        <taxon>Eukaryota</taxon>
        <taxon>Metazoa</taxon>
        <taxon>Ecdysozoa</taxon>
        <taxon>Arthropoda</taxon>
        <taxon>Hexapoda</taxon>
        <taxon>Insecta</taxon>
        <taxon>Pterygota</taxon>
        <taxon>Neoptera</taxon>
        <taxon>Paraneoptera</taxon>
        <taxon>Psocodea</taxon>
        <taxon>Troctomorpha</taxon>
        <taxon>Phthiraptera</taxon>
        <taxon>Anoplura</taxon>
        <taxon>Polyplacidae</taxon>
        <taxon>Polyplax</taxon>
    </lineage>
</organism>
<dbReference type="EMBL" id="JAWJWF010000048">
    <property type="protein sequence ID" value="KAK6619992.1"/>
    <property type="molecule type" value="Genomic_DNA"/>
</dbReference>
<dbReference type="Proteomes" id="UP001359485">
    <property type="component" value="Unassembled WGS sequence"/>
</dbReference>
<proteinExistence type="predicted"/>
<reference evidence="1 2" key="1">
    <citation type="submission" date="2023-09" db="EMBL/GenBank/DDBJ databases">
        <title>Genomes of two closely related lineages of the louse Polyplax serrata with different host specificities.</title>
        <authorList>
            <person name="Martinu J."/>
            <person name="Tarabai H."/>
            <person name="Stefka J."/>
            <person name="Hypsa V."/>
        </authorList>
    </citation>
    <scope>NUCLEOTIDE SEQUENCE [LARGE SCALE GENOMIC DNA]</scope>
    <source>
        <strain evidence="1">98ZLc_SE</strain>
    </source>
</reference>
<comment type="caution">
    <text evidence="1">The sequence shown here is derived from an EMBL/GenBank/DDBJ whole genome shotgun (WGS) entry which is preliminary data.</text>
</comment>
<sequence>MKKLVKNGTRAAKRVSKTFKGSSGITYLDGLPLFGISSNVFLNATATIWKFRASSPDFSTGNVLPVGLFPSNWFFIDEESRIHVENGPFTSEKLICHYLGSKHWGSKMAVSKGSVER</sequence>
<evidence type="ECO:0000313" key="1">
    <source>
        <dbReference type="EMBL" id="KAK6619992.1"/>
    </source>
</evidence>
<protein>
    <submittedName>
        <fullName evidence="1">Uncharacterized protein</fullName>
    </submittedName>
</protein>
<evidence type="ECO:0000313" key="2">
    <source>
        <dbReference type="Proteomes" id="UP001359485"/>
    </source>
</evidence>
<gene>
    <name evidence="1" type="ORF">RUM44_006392</name>
</gene>
<accession>A0ABR1AJI2</accession>
<name>A0ABR1AJI2_POLSC</name>